<evidence type="ECO:0000313" key="7">
    <source>
        <dbReference type="Proteomes" id="UP000287651"/>
    </source>
</evidence>
<name>A0A427AD67_ENSVE</name>
<keyword evidence="5" id="KW-0687">Ribonucleoprotein</keyword>
<dbReference type="AlphaFoldDB" id="A0A427AD67"/>
<dbReference type="PANTHER" id="PTHR31846">
    <property type="entry name" value="CRS1 / YHBY (CRM) DOMAIN-CONTAINING PROTEIN"/>
    <property type="match status" value="1"/>
</dbReference>
<keyword evidence="2" id="KW-0677">Repeat</keyword>
<proteinExistence type="predicted"/>
<dbReference type="GO" id="GO:1990904">
    <property type="term" value="C:ribonucleoprotein complex"/>
    <property type="evidence" value="ECO:0007669"/>
    <property type="project" value="UniProtKB-KW"/>
</dbReference>
<keyword evidence="3" id="KW-0809">Transit peptide</keyword>
<dbReference type="Proteomes" id="UP000287651">
    <property type="component" value="Unassembled WGS sequence"/>
</dbReference>
<evidence type="ECO:0000256" key="1">
    <source>
        <dbReference type="ARBA" id="ARBA00022664"/>
    </source>
</evidence>
<accession>A0A427AD67</accession>
<evidence type="ECO:0000256" key="4">
    <source>
        <dbReference type="ARBA" id="ARBA00023187"/>
    </source>
</evidence>
<dbReference type="PANTHER" id="PTHR31846:SF7">
    <property type="entry name" value="CRS1 _ YHBY (CRM) DOMAIN-CONTAINING PROTEIN"/>
    <property type="match status" value="1"/>
</dbReference>
<evidence type="ECO:0000256" key="2">
    <source>
        <dbReference type="ARBA" id="ARBA00022737"/>
    </source>
</evidence>
<protein>
    <submittedName>
        <fullName evidence="6">Uncharacterized protein</fullName>
    </submittedName>
</protein>
<dbReference type="GO" id="GO:0003729">
    <property type="term" value="F:mRNA binding"/>
    <property type="evidence" value="ECO:0007669"/>
    <property type="project" value="InterPro"/>
</dbReference>
<dbReference type="InterPro" id="IPR045278">
    <property type="entry name" value="CRS1/CFM2/CFM3"/>
</dbReference>
<sequence length="242" mass="27369">MTYELPCTQTYSKLTNTDSNCIPSTKDDFVYITGNPSEESFNISRRSAADSSTCGNPSEQFPDTSDIDNILDQLGPRYQDWSGRNPLPVDADLLPGVIPGYAPPFRLLPYKARGTLRDRQMTALRRFARTMPPHFALVMEVLSEKQKLATIHQDEEEMARLRASTLIVAHVKSHKGQLVAGTLAETLEAKSRWGNPLGAEERQMLKKDMVLAKHASLVRYLERKLVFVRPPLYLLYVKDYPL</sequence>
<evidence type="ECO:0000256" key="3">
    <source>
        <dbReference type="ARBA" id="ARBA00022946"/>
    </source>
</evidence>
<keyword evidence="4" id="KW-0508">mRNA splicing</keyword>
<gene>
    <name evidence="6" type="ORF">B296_00007119</name>
</gene>
<organism evidence="6 7">
    <name type="scientific">Ensete ventricosum</name>
    <name type="common">Abyssinian banana</name>
    <name type="synonym">Musa ensete</name>
    <dbReference type="NCBI Taxonomy" id="4639"/>
    <lineage>
        <taxon>Eukaryota</taxon>
        <taxon>Viridiplantae</taxon>
        <taxon>Streptophyta</taxon>
        <taxon>Embryophyta</taxon>
        <taxon>Tracheophyta</taxon>
        <taxon>Spermatophyta</taxon>
        <taxon>Magnoliopsida</taxon>
        <taxon>Liliopsida</taxon>
        <taxon>Zingiberales</taxon>
        <taxon>Musaceae</taxon>
        <taxon>Ensete</taxon>
    </lineage>
</organism>
<dbReference type="GO" id="GO:0006397">
    <property type="term" value="P:mRNA processing"/>
    <property type="evidence" value="ECO:0007669"/>
    <property type="project" value="UniProtKB-KW"/>
</dbReference>
<reference evidence="6 7" key="1">
    <citation type="journal article" date="2014" name="Agronomy (Basel)">
        <title>A Draft Genome Sequence for Ensete ventricosum, the Drought-Tolerant Tree Against Hunger.</title>
        <authorList>
            <person name="Harrison J."/>
            <person name="Moore K.A."/>
            <person name="Paszkiewicz K."/>
            <person name="Jones T."/>
            <person name="Grant M."/>
            <person name="Ambacheew D."/>
            <person name="Muzemil S."/>
            <person name="Studholme D.J."/>
        </authorList>
    </citation>
    <scope>NUCLEOTIDE SEQUENCE [LARGE SCALE GENOMIC DNA]</scope>
</reference>
<keyword evidence="1" id="KW-0507">mRNA processing</keyword>
<dbReference type="GO" id="GO:0000375">
    <property type="term" value="P:RNA splicing, via transesterification reactions"/>
    <property type="evidence" value="ECO:0007669"/>
    <property type="project" value="InterPro"/>
</dbReference>
<dbReference type="EMBL" id="AMZH03002854">
    <property type="protein sequence ID" value="RRT74188.1"/>
    <property type="molecule type" value="Genomic_DNA"/>
</dbReference>
<comment type="caution">
    <text evidence="6">The sequence shown here is derived from an EMBL/GenBank/DDBJ whole genome shotgun (WGS) entry which is preliminary data.</text>
</comment>
<evidence type="ECO:0000313" key="6">
    <source>
        <dbReference type="EMBL" id="RRT74188.1"/>
    </source>
</evidence>
<evidence type="ECO:0000256" key="5">
    <source>
        <dbReference type="ARBA" id="ARBA00023274"/>
    </source>
</evidence>